<dbReference type="Pfam" id="PF16078">
    <property type="entry name" value="2-oxogl_dehyd_N"/>
    <property type="match status" value="1"/>
</dbReference>
<dbReference type="CDD" id="cd02016">
    <property type="entry name" value="TPP_E1_OGDC_like"/>
    <property type="match status" value="1"/>
</dbReference>
<dbReference type="Pfam" id="PF02779">
    <property type="entry name" value="Transket_pyr"/>
    <property type="match status" value="1"/>
</dbReference>
<keyword evidence="22" id="KW-1185">Reference proteome</keyword>
<protein>
    <recommendedName>
        <fullName evidence="18">1,3-beta-glucanosyltransferase</fullName>
        <ecNumber evidence="18">2.4.1.-</ecNumber>
    </recommendedName>
</protein>
<sequence length="1542" mass="175495">MLRSFSKQLSRRSVLSNNSNTFQNVLLKSNSSFNSIRYFGQDSFLQGDNASYVDEMYEAWLKDPKSVHISWNAYFKNLNGKRPANLAYQAPPTIIPSPIGSLSLIPDENTQIAGEDVMTHLKTQLLVRAYEVRGHLKSKIDPLHVSFGDSKKSIPKELTLEYYGLNSNDLEKEITLGPGILPKFKESGINSLKLKEIINYCEKLYCSTYGIEFIHIPSREKCDWLRERIEIPTPYKFSPDQKRQILDRLMWACEFENFLSTKYPNDKRFGLEGAESVVPGMKALIDTSVDLGVEDIVIGMPHRGRLNMLTNVVRKPAEAIFNEFAGVQIKEGEGEGSGDVKYHLGMNYARPTTSGKTVNLSIVANPSHLEAEDGVVMGRVRAIQHSKNDVGEFNKSLGVLFHGDSAVAGQGVVYETLVLTHVPAFATGGTIHVIVNNQIGFTTDPLHARSTTYPSDFAKTTNAPVFHVNADDIESVVYLFNLAAEWRNTFKTDVVLDVVGYRKHGHNETDQPSFTQPIMYEEIAKKKQVLDMYIEKLQNEGTFTTDDINEHRKWVWDHFEESFQKAKDYKPESREWLTAPWEDFKTPKELATEILPTNLTGISEEIFNKVGTAVGSYPKDFNIHRNLKRILTNRLKSIKSGEGIDWSTGEALAFGSLLLEGYHIRLTGQDVERGTFSQRHAVLHDQKDDHHHVPLKHLSDSQADFVIANSPLSEYGVLSYEYGYSLTSPDAFVQWEAQFGDFANTAQVIVDQFISSAESKWKQRSGIVLSLPHGYDGQGPEHSSARIERYLQLCNEDSRGYPSNEKLERQHQDCNMQVAYPSTPASIFHLLRRQMHRQYRKPLILIFSKSLLRHPLARSPKEEFIGETKFEPVIDDIELGKSINNKEGIKKLVLCTGQVYTALHKRRAELNDKETAFVKIEEFHPFPYAQLKETLQSYPNIEDFIWCQEEPMNFGVYSFVFPRILETQREAGFSVPLRYAGRNPSASIAAGNKKLHNEEEQAFLLDVFGVDYQPGGSSGVNQFNDPLSNPDTCVRDIFLFQELGLNTIRVYSVNPNLNHDKCMTLLAAAGIYLVLDVNSPLPNQHLNRYEPWTTYNDKYMNHVFQVVNEFSGYNNTLAFFAGNEIINDKTSASNSPTYVKAVIRDMKHFIKYNAERPIPVGYSAADDLNYRISLAEYLECYENDPLESVDFYGVNTYQWCGEQTFQTSGYNNLVKDYSKYTKPIFFSEYGCNEVLPRIFKEIGSMYSSQMTSVFSGGLVYEFAQEPNNYGLVDYDEWGNVKLLPDFYSFKEQISKVKDVPLSKKLLLQNQQSFQIKSSRKQGSNRKVCELQYSNLDISKGIPRSMGDTIVKTFQTNDKKGKHIPLLQEEMTAKFKIFSANGTLINERPTVKPVPEPIADPNYSVSREYSENNSTIIIEKEKNKSGNENENEKVEKIEKLPDKKDKKVKDESGSKLYKDKKFKKKNKLENVKTKSNSNSKSKSKSKSNSKSKKLSKSQKLKQKNKVKLPKYDSTIKSKNGKQINKVPKKSFDKVQRTPLYIEI</sequence>
<evidence type="ECO:0000256" key="10">
    <source>
        <dbReference type="ARBA" id="ARBA00022842"/>
    </source>
</evidence>
<dbReference type="GO" id="GO:0005739">
    <property type="term" value="C:mitochondrion"/>
    <property type="evidence" value="ECO:0007669"/>
    <property type="project" value="UniProtKB-SubCell"/>
</dbReference>
<dbReference type="NCBIfam" id="NF008907">
    <property type="entry name" value="PRK12270.1"/>
    <property type="match status" value="1"/>
</dbReference>
<dbReference type="GO" id="GO:0006099">
    <property type="term" value="P:tricarboxylic acid cycle"/>
    <property type="evidence" value="ECO:0007669"/>
    <property type="project" value="TreeGrafter"/>
</dbReference>
<evidence type="ECO:0000256" key="11">
    <source>
        <dbReference type="ARBA" id="ARBA00022946"/>
    </source>
</evidence>
<dbReference type="InterPro" id="IPR005475">
    <property type="entry name" value="Transketolase-like_Pyr-bd"/>
</dbReference>
<dbReference type="GO" id="GO:0004591">
    <property type="term" value="F:oxoglutarate dehydrogenase (succinyl-transferring) activity"/>
    <property type="evidence" value="ECO:0007669"/>
    <property type="project" value="UniProtKB-EC"/>
</dbReference>
<dbReference type="GO" id="GO:0005886">
    <property type="term" value="C:plasma membrane"/>
    <property type="evidence" value="ECO:0007669"/>
    <property type="project" value="UniProtKB-SubCell"/>
</dbReference>
<dbReference type="Pfam" id="PF03198">
    <property type="entry name" value="Glyco_hydro_72"/>
    <property type="match status" value="1"/>
</dbReference>
<evidence type="ECO:0000313" key="22">
    <source>
        <dbReference type="Proteomes" id="UP000697127"/>
    </source>
</evidence>
<comment type="cofactor">
    <cofactor evidence="1">
        <name>Mg(2+)</name>
        <dbReference type="ChEBI" id="CHEBI:18420"/>
    </cofactor>
</comment>
<accession>A0A9P7BDL3</accession>
<comment type="function">
    <text evidence="16">The 2-oxoglutarate dehydrogenase complex catalyzes the overall conversion of 2-oxoglutarate to succinyl-CoA and CO(2). It contains multiple copies of three enzymatic components: 2-oxoglutarate dehydrogenase (E1), dihydrolipoamide succinyltransferase (E2) and lipoamide dehydrogenase (E3).</text>
</comment>
<evidence type="ECO:0000256" key="12">
    <source>
        <dbReference type="ARBA" id="ARBA00023002"/>
    </source>
</evidence>
<evidence type="ECO:0000256" key="2">
    <source>
        <dbReference type="ARBA" id="ARBA00001964"/>
    </source>
</evidence>
<feature type="compositionally biased region" description="Basic residues" evidence="19">
    <location>
        <begin position="1480"/>
        <end position="1507"/>
    </location>
</feature>
<evidence type="ECO:0000256" key="18">
    <source>
        <dbReference type="RuleBase" id="RU361209"/>
    </source>
</evidence>
<keyword evidence="18" id="KW-0808">Transferase</keyword>
<dbReference type="Proteomes" id="UP000697127">
    <property type="component" value="Unassembled WGS sequence"/>
</dbReference>
<keyword evidence="15" id="KW-0325">Glycoprotein</keyword>
<dbReference type="PANTHER" id="PTHR23152:SF4">
    <property type="entry name" value="2-OXOADIPATE DEHYDROGENASE COMPLEX COMPONENT E1"/>
    <property type="match status" value="1"/>
</dbReference>
<evidence type="ECO:0000256" key="16">
    <source>
        <dbReference type="ARBA" id="ARBA00037426"/>
    </source>
</evidence>
<keyword evidence="7 18" id="KW-0336">GPI-anchor</keyword>
<dbReference type="InterPro" id="IPR011603">
    <property type="entry name" value="2oxoglutarate_DH_E1"/>
</dbReference>
<name>A0A9P7BDL3_9ASCO</name>
<evidence type="ECO:0000256" key="9">
    <source>
        <dbReference type="ARBA" id="ARBA00022729"/>
    </source>
</evidence>
<keyword evidence="18" id="KW-0449">Lipoprotein</keyword>
<comment type="catalytic activity">
    <reaction evidence="17">
        <text>N(6)-[(R)-lipoyl]-L-lysyl-[protein] + 2-oxoglutarate + H(+) = N(6)-[(R)-S(8)-succinyldihydrolipoyl]-L-lysyl-[protein] + CO2</text>
        <dbReference type="Rhea" id="RHEA:12188"/>
        <dbReference type="Rhea" id="RHEA-COMP:10474"/>
        <dbReference type="Rhea" id="RHEA-COMP:20092"/>
        <dbReference type="ChEBI" id="CHEBI:15378"/>
        <dbReference type="ChEBI" id="CHEBI:16526"/>
        <dbReference type="ChEBI" id="CHEBI:16810"/>
        <dbReference type="ChEBI" id="CHEBI:83099"/>
        <dbReference type="ChEBI" id="CHEBI:83120"/>
        <dbReference type="EC" id="1.2.4.2"/>
    </reaction>
</comment>
<dbReference type="SUPFAM" id="SSF52518">
    <property type="entry name" value="Thiamin diphosphate-binding fold (THDP-binding)"/>
    <property type="match status" value="2"/>
</dbReference>
<dbReference type="GO" id="GO:0046872">
    <property type="term" value="F:metal ion binding"/>
    <property type="evidence" value="ECO:0007669"/>
    <property type="project" value="UniProtKB-KW"/>
</dbReference>
<evidence type="ECO:0000256" key="8">
    <source>
        <dbReference type="ARBA" id="ARBA00022723"/>
    </source>
</evidence>
<dbReference type="EC" id="2.4.1.-" evidence="18"/>
<evidence type="ECO:0000256" key="19">
    <source>
        <dbReference type="SAM" id="MobiDB-lite"/>
    </source>
</evidence>
<reference evidence="21" key="1">
    <citation type="submission" date="2020-11" db="EMBL/GenBank/DDBJ databases">
        <title>Kefir isolates.</title>
        <authorList>
            <person name="Marcisauskas S."/>
            <person name="Kim Y."/>
            <person name="Blasche S."/>
        </authorList>
    </citation>
    <scope>NUCLEOTIDE SEQUENCE</scope>
    <source>
        <strain evidence="21">Olga-1</strain>
    </source>
</reference>
<evidence type="ECO:0000256" key="17">
    <source>
        <dbReference type="ARBA" id="ARBA00051911"/>
    </source>
</evidence>
<dbReference type="InterPro" id="IPR004886">
    <property type="entry name" value="Glucanosyltransferase"/>
</dbReference>
<evidence type="ECO:0000313" key="21">
    <source>
        <dbReference type="EMBL" id="KAG0686986.1"/>
    </source>
</evidence>
<evidence type="ECO:0000256" key="4">
    <source>
        <dbReference type="ARBA" id="ARBA00004589"/>
    </source>
</evidence>
<dbReference type="GO" id="GO:0098552">
    <property type="term" value="C:side of membrane"/>
    <property type="evidence" value="ECO:0007669"/>
    <property type="project" value="UniProtKB-KW"/>
</dbReference>
<keyword evidence="13" id="KW-0786">Thiamine pyrophosphate</keyword>
<dbReference type="InterPro" id="IPR001017">
    <property type="entry name" value="DH_E1"/>
</dbReference>
<dbReference type="InterPro" id="IPR017853">
    <property type="entry name" value="GH"/>
</dbReference>
<dbReference type="SMART" id="SM00861">
    <property type="entry name" value="Transket_pyr"/>
    <property type="match status" value="1"/>
</dbReference>
<evidence type="ECO:0000256" key="6">
    <source>
        <dbReference type="ARBA" id="ARBA00007528"/>
    </source>
</evidence>
<comment type="subcellular location">
    <subcellularLocation>
        <location evidence="18">Cell membrane</location>
        <topology evidence="18">Lipid-anchor</topology>
        <topology evidence="18">GPI-anchor</topology>
    </subcellularLocation>
    <subcellularLocation>
        <location evidence="4">Membrane</location>
        <topology evidence="4">Lipid-anchor</topology>
        <topology evidence="4">GPI-anchor</topology>
    </subcellularLocation>
    <subcellularLocation>
        <location evidence="3">Mitochondrion</location>
    </subcellularLocation>
</comment>
<dbReference type="GO" id="GO:0045252">
    <property type="term" value="C:oxoglutarate dehydrogenase complex"/>
    <property type="evidence" value="ECO:0007669"/>
    <property type="project" value="TreeGrafter"/>
</dbReference>
<comment type="cofactor">
    <cofactor evidence="2">
        <name>thiamine diphosphate</name>
        <dbReference type="ChEBI" id="CHEBI:58937"/>
    </cofactor>
</comment>
<dbReference type="NCBIfam" id="NF006914">
    <property type="entry name" value="PRK09404.1"/>
    <property type="match status" value="1"/>
</dbReference>
<proteinExistence type="inferred from homology"/>
<keyword evidence="10" id="KW-0460">Magnesium</keyword>
<evidence type="ECO:0000259" key="20">
    <source>
        <dbReference type="SMART" id="SM00861"/>
    </source>
</evidence>
<evidence type="ECO:0000256" key="14">
    <source>
        <dbReference type="ARBA" id="ARBA00023128"/>
    </source>
</evidence>
<dbReference type="Gene3D" id="3.40.50.970">
    <property type="match status" value="1"/>
</dbReference>
<dbReference type="GO" id="GO:0030976">
    <property type="term" value="F:thiamine pyrophosphate binding"/>
    <property type="evidence" value="ECO:0007669"/>
    <property type="project" value="InterPro"/>
</dbReference>
<keyword evidence="11" id="KW-0809">Transit peptide</keyword>
<evidence type="ECO:0000256" key="3">
    <source>
        <dbReference type="ARBA" id="ARBA00004173"/>
    </source>
</evidence>
<dbReference type="FunFam" id="3.40.50.12470:FF:000003">
    <property type="entry name" value="2-oxoglutarate dehydrogenase E1 component"/>
    <property type="match status" value="1"/>
</dbReference>
<dbReference type="Gene3D" id="3.40.50.12470">
    <property type="match status" value="1"/>
</dbReference>
<comment type="similarity">
    <text evidence="6 18">Belongs to the glycosyl hydrolase 72 family.</text>
</comment>
<keyword evidence="14" id="KW-0496">Mitochondrion</keyword>
<keyword evidence="12" id="KW-0560">Oxidoreductase</keyword>
<feature type="compositionally biased region" description="Basic and acidic residues" evidence="19">
    <location>
        <begin position="1417"/>
        <end position="1458"/>
    </location>
</feature>
<dbReference type="Gene3D" id="3.20.20.80">
    <property type="entry name" value="Glycosidases"/>
    <property type="match status" value="1"/>
</dbReference>
<evidence type="ECO:0000256" key="15">
    <source>
        <dbReference type="ARBA" id="ARBA00023180"/>
    </source>
</evidence>
<dbReference type="Pfam" id="PF00676">
    <property type="entry name" value="E1_dh"/>
    <property type="match status" value="1"/>
</dbReference>
<feature type="region of interest" description="Disordered" evidence="19">
    <location>
        <begin position="1387"/>
        <end position="1406"/>
    </location>
</feature>
<dbReference type="SUPFAM" id="SSF51445">
    <property type="entry name" value="(Trans)glycosidases"/>
    <property type="match status" value="1"/>
</dbReference>
<keyword evidence="8" id="KW-0479">Metal-binding</keyword>
<organism evidence="21 22">
    <name type="scientific">Pichia californica</name>
    <dbReference type="NCBI Taxonomy" id="460514"/>
    <lineage>
        <taxon>Eukaryota</taxon>
        <taxon>Fungi</taxon>
        <taxon>Dikarya</taxon>
        <taxon>Ascomycota</taxon>
        <taxon>Saccharomycotina</taxon>
        <taxon>Pichiomycetes</taxon>
        <taxon>Pichiales</taxon>
        <taxon>Pichiaceae</taxon>
        <taxon>Pichia</taxon>
    </lineage>
</organism>
<keyword evidence="9" id="KW-0732">Signal</keyword>
<dbReference type="Gene3D" id="1.10.287.1150">
    <property type="entry name" value="TPP helical domain"/>
    <property type="match status" value="1"/>
</dbReference>
<feature type="domain" description="Transketolase-like pyrimidine-binding" evidence="20">
    <location>
        <begin position="644"/>
        <end position="854"/>
    </location>
</feature>
<evidence type="ECO:0000256" key="7">
    <source>
        <dbReference type="ARBA" id="ARBA00022622"/>
    </source>
</evidence>
<evidence type="ECO:0000256" key="13">
    <source>
        <dbReference type="ARBA" id="ARBA00023052"/>
    </source>
</evidence>
<dbReference type="NCBIfam" id="TIGR00239">
    <property type="entry name" value="2oxo_dh_E1"/>
    <property type="match status" value="1"/>
</dbReference>
<comment type="similarity">
    <text evidence="5">Belongs to the alpha-ketoglutarate dehydrogenase family.</text>
</comment>
<dbReference type="GO" id="GO:0016740">
    <property type="term" value="F:transferase activity"/>
    <property type="evidence" value="ECO:0007669"/>
    <property type="project" value="UniProtKB-KW"/>
</dbReference>
<evidence type="ECO:0000256" key="1">
    <source>
        <dbReference type="ARBA" id="ARBA00001946"/>
    </source>
</evidence>
<dbReference type="InterPro" id="IPR032106">
    <property type="entry name" value="2-oxogl_dehyd_N"/>
</dbReference>
<dbReference type="PANTHER" id="PTHR23152">
    <property type="entry name" value="2-OXOGLUTARATE DEHYDROGENASE"/>
    <property type="match status" value="1"/>
</dbReference>
<dbReference type="FunFam" id="3.40.50.970:FF:000002">
    <property type="entry name" value="2-oxoglutarate dehydrogenase, E1 component"/>
    <property type="match status" value="1"/>
</dbReference>
<comment type="function">
    <text evidence="18">Splits internally a 1,3-beta-glucan molecule and transfers the newly generated reducing end (the donor) to the non-reducing end of another 1,3-beta-glucan molecule (the acceptor) forming a 1,3-beta linkage, resulting in the elongation of 1,3-beta-glucan chains in the cell wall.</text>
</comment>
<dbReference type="InterPro" id="IPR029061">
    <property type="entry name" value="THDP-binding"/>
</dbReference>
<comment type="caution">
    <text evidence="21">The sequence shown here is derived from an EMBL/GenBank/DDBJ whole genome shotgun (WGS) entry which is preliminary data.</text>
</comment>
<gene>
    <name evidence="21" type="primary">KGD1</name>
    <name evidence="21" type="ORF">C6P40_003052</name>
</gene>
<dbReference type="EMBL" id="PUHW01000336">
    <property type="protein sequence ID" value="KAG0686986.1"/>
    <property type="molecule type" value="Genomic_DNA"/>
</dbReference>
<evidence type="ECO:0000256" key="5">
    <source>
        <dbReference type="ARBA" id="ARBA00006936"/>
    </source>
</evidence>
<keyword evidence="18" id="KW-0472">Membrane</keyword>
<feature type="region of interest" description="Disordered" evidence="19">
    <location>
        <begin position="1413"/>
        <end position="1529"/>
    </location>
</feature>